<proteinExistence type="predicted"/>
<accession>A0A8J7FG15</accession>
<gene>
    <name evidence="3" type="ORF">INR99_05080</name>
</gene>
<evidence type="ECO:0000313" key="4">
    <source>
        <dbReference type="Proteomes" id="UP000604481"/>
    </source>
</evidence>
<sequence length="213" mass="23503">MTRTLPLLVTTLLALCSWPALANPLLNCPEAESSALQQASAKVSRVAPHTLQIRWRRGVAQFTDQPPHDEPLSGRHWFYCGQDAASGLHLIRLEDGSLFSGVLFDPTSGRRIAAGHTVLLAPGRQHFLAIRQPDGLDGEAWLLRNRKNRTLWQGPNLITAGSRSLAELSDPHWNPQGKLAATLRCHSSPEQTHSVSLQSGQWQPLPECARQPR</sequence>
<comment type="caution">
    <text evidence="3">The sequence shown here is derived from an EMBL/GenBank/DDBJ whole genome shotgun (WGS) entry which is preliminary data.</text>
</comment>
<keyword evidence="2" id="KW-0732">Signal</keyword>
<dbReference type="AlphaFoldDB" id="A0A8J7FG15"/>
<evidence type="ECO:0000313" key="3">
    <source>
        <dbReference type="EMBL" id="MBE9608718.1"/>
    </source>
</evidence>
<evidence type="ECO:0000256" key="1">
    <source>
        <dbReference type="SAM" id="MobiDB-lite"/>
    </source>
</evidence>
<reference evidence="3 4" key="1">
    <citation type="submission" date="2020-10" db="EMBL/GenBank/DDBJ databases">
        <title>The genome sequence of Chitinilyticum litopenaei 4Y14.</title>
        <authorList>
            <person name="Liu Y."/>
        </authorList>
    </citation>
    <scope>NUCLEOTIDE SEQUENCE [LARGE SCALE GENOMIC DNA]</scope>
    <source>
        <strain evidence="3 4">4Y14</strain>
    </source>
</reference>
<dbReference type="RefSeq" id="WP_194115246.1">
    <property type="nucleotide sequence ID" value="NZ_JADFUA010000002.1"/>
</dbReference>
<feature type="region of interest" description="Disordered" evidence="1">
    <location>
        <begin position="190"/>
        <end position="213"/>
    </location>
</feature>
<name>A0A8J7FG15_9NEIS</name>
<organism evidence="3 4">
    <name type="scientific">Chitinilyticum piscinae</name>
    <dbReference type="NCBI Taxonomy" id="2866724"/>
    <lineage>
        <taxon>Bacteria</taxon>
        <taxon>Pseudomonadati</taxon>
        <taxon>Pseudomonadota</taxon>
        <taxon>Betaproteobacteria</taxon>
        <taxon>Neisseriales</taxon>
        <taxon>Chitinibacteraceae</taxon>
        <taxon>Chitinilyticum</taxon>
    </lineage>
</organism>
<feature type="compositionally biased region" description="Polar residues" evidence="1">
    <location>
        <begin position="190"/>
        <end position="202"/>
    </location>
</feature>
<keyword evidence="4" id="KW-1185">Reference proteome</keyword>
<dbReference type="Proteomes" id="UP000604481">
    <property type="component" value="Unassembled WGS sequence"/>
</dbReference>
<feature type="signal peptide" evidence="2">
    <location>
        <begin position="1"/>
        <end position="22"/>
    </location>
</feature>
<evidence type="ECO:0000256" key="2">
    <source>
        <dbReference type="SAM" id="SignalP"/>
    </source>
</evidence>
<feature type="chain" id="PRO_5035160172" evidence="2">
    <location>
        <begin position="23"/>
        <end position="213"/>
    </location>
</feature>
<protein>
    <submittedName>
        <fullName evidence="3">Uncharacterized protein</fullName>
    </submittedName>
</protein>
<dbReference type="EMBL" id="JADFUA010000002">
    <property type="protein sequence ID" value="MBE9608718.1"/>
    <property type="molecule type" value="Genomic_DNA"/>
</dbReference>